<dbReference type="AlphaFoldDB" id="X1RGS9"/>
<accession>X1RGS9</accession>
<proteinExistence type="predicted"/>
<feature type="non-terminal residue" evidence="1">
    <location>
        <position position="1"/>
    </location>
</feature>
<name>X1RGS9_9ZZZZ</name>
<sequence>PTYYRGNAYRSTNSGVSWTRYLYDDLMFEEWGYPL</sequence>
<evidence type="ECO:0000313" key="1">
    <source>
        <dbReference type="EMBL" id="GAI79922.1"/>
    </source>
</evidence>
<gene>
    <name evidence="1" type="ORF">S12H4_24636</name>
</gene>
<protein>
    <submittedName>
        <fullName evidence="1">Uncharacterized protein</fullName>
    </submittedName>
</protein>
<comment type="caution">
    <text evidence="1">The sequence shown here is derived from an EMBL/GenBank/DDBJ whole genome shotgun (WGS) entry which is preliminary data.</text>
</comment>
<reference evidence="1" key="1">
    <citation type="journal article" date="2014" name="Front. Microbiol.">
        <title>High frequency of phylogenetically diverse reductive dehalogenase-homologous genes in deep subseafloor sedimentary metagenomes.</title>
        <authorList>
            <person name="Kawai M."/>
            <person name="Futagami T."/>
            <person name="Toyoda A."/>
            <person name="Takaki Y."/>
            <person name="Nishi S."/>
            <person name="Hori S."/>
            <person name="Arai W."/>
            <person name="Tsubouchi T."/>
            <person name="Morono Y."/>
            <person name="Uchiyama I."/>
            <person name="Ito T."/>
            <person name="Fujiyama A."/>
            <person name="Inagaki F."/>
            <person name="Takami H."/>
        </authorList>
    </citation>
    <scope>NUCLEOTIDE SEQUENCE</scope>
    <source>
        <strain evidence="1">Expedition CK06-06</strain>
    </source>
</reference>
<organism evidence="1">
    <name type="scientific">marine sediment metagenome</name>
    <dbReference type="NCBI Taxonomy" id="412755"/>
    <lineage>
        <taxon>unclassified sequences</taxon>
        <taxon>metagenomes</taxon>
        <taxon>ecological metagenomes</taxon>
    </lineage>
</organism>
<dbReference type="EMBL" id="BARW01013438">
    <property type="protein sequence ID" value="GAI79922.1"/>
    <property type="molecule type" value="Genomic_DNA"/>
</dbReference>